<dbReference type="InterPro" id="IPR009057">
    <property type="entry name" value="Homeodomain-like_sf"/>
</dbReference>
<dbReference type="GO" id="GO:0005829">
    <property type="term" value="C:cytosol"/>
    <property type="evidence" value="ECO:0007669"/>
    <property type="project" value="TreeGrafter"/>
</dbReference>
<feature type="domain" description="HTH araC/xylS-type" evidence="4">
    <location>
        <begin position="241"/>
        <end position="337"/>
    </location>
</feature>
<dbReference type="SUPFAM" id="SSF46689">
    <property type="entry name" value="Homeodomain-like"/>
    <property type="match status" value="1"/>
</dbReference>
<dbReference type="EMBL" id="LT629782">
    <property type="protein sequence ID" value="SDT87150.1"/>
    <property type="molecule type" value="Genomic_DNA"/>
</dbReference>
<protein>
    <submittedName>
        <fullName evidence="5">AraC-type DNA-binding protein</fullName>
    </submittedName>
</protein>
<dbReference type="Pfam" id="PF12833">
    <property type="entry name" value="HTH_18"/>
    <property type="match status" value="1"/>
</dbReference>
<keyword evidence="3" id="KW-0804">Transcription</keyword>
<evidence type="ECO:0000256" key="2">
    <source>
        <dbReference type="ARBA" id="ARBA00023125"/>
    </source>
</evidence>
<dbReference type="Gene3D" id="1.10.10.60">
    <property type="entry name" value="Homeodomain-like"/>
    <property type="match status" value="1"/>
</dbReference>
<dbReference type="GO" id="GO:0003700">
    <property type="term" value="F:DNA-binding transcription factor activity"/>
    <property type="evidence" value="ECO:0007669"/>
    <property type="project" value="InterPro"/>
</dbReference>
<dbReference type="InterPro" id="IPR018060">
    <property type="entry name" value="HTH_AraC"/>
</dbReference>
<organism evidence="5 6">
    <name type="scientific">Pseudomonas orientalis</name>
    <dbReference type="NCBI Taxonomy" id="76758"/>
    <lineage>
        <taxon>Bacteria</taxon>
        <taxon>Pseudomonadati</taxon>
        <taxon>Pseudomonadota</taxon>
        <taxon>Gammaproteobacteria</taxon>
        <taxon>Pseudomonadales</taxon>
        <taxon>Pseudomonadaceae</taxon>
        <taxon>Pseudomonas</taxon>
    </lineage>
</organism>
<dbReference type="Proteomes" id="UP000183653">
    <property type="component" value="Chromosome I"/>
</dbReference>
<dbReference type="SMART" id="SM00342">
    <property type="entry name" value="HTH_ARAC"/>
    <property type="match status" value="1"/>
</dbReference>
<dbReference type="RefSeq" id="WP_057725558.1">
    <property type="nucleotide sequence ID" value="NZ_JYLM01000011.1"/>
</dbReference>
<dbReference type="AlphaFoldDB" id="A0A1H2DWD6"/>
<sequence>MLGPLRHTADLPVNLLRSLAQLIAQLGLDPDRLCLGLGFNLADLANPQSRVSIRQACLMIKRALDMTQGRDRGLGLDMSATESIASMGLVGYAMLTSATLGNAIALGIDMQKQTGALLSFEHLESPGHITLQVACAFHEPEVLTFLVEEAFGMLLNIARTLAGPAFSPSSIELTYPRPTYADHYEHLFRCPVHFDCKDNLFVCANHWANTPIGTHDALSNRQVVELLEMSAERGGEIEFVESIERILRRDLRTPLNLSAVAAQLCMSERTLRRRLAQNQRPYQAILDDLRKQRALSLLGNVRMTLDEVAYEVGFSDAQNFRKAFKRWTGHGPRQTRA</sequence>
<dbReference type="PANTHER" id="PTHR47894:SF1">
    <property type="entry name" value="HTH-TYPE TRANSCRIPTIONAL REGULATOR VQSM"/>
    <property type="match status" value="1"/>
</dbReference>
<reference evidence="5 6" key="1">
    <citation type="submission" date="2016-10" db="EMBL/GenBank/DDBJ databases">
        <authorList>
            <person name="Varghese N."/>
            <person name="Submissions S."/>
        </authorList>
    </citation>
    <scope>NUCLEOTIDE SEQUENCE [LARGE SCALE GENOMIC DNA]</scope>
    <source>
        <strain evidence="5 6">BS2775</strain>
    </source>
</reference>
<dbReference type="PROSITE" id="PS01124">
    <property type="entry name" value="HTH_ARAC_FAMILY_2"/>
    <property type="match status" value="1"/>
</dbReference>
<keyword evidence="2 5" id="KW-0238">DNA-binding</keyword>
<evidence type="ECO:0000256" key="1">
    <source>
        <dbReference type="ARBA" id="ARBA00023015"/>
    </source>
</evidence>
<dbReference type="Pfam" id="PF12625">
    <property type="entry name" value="Arabinose_bd"/>
    <property type="match status" value="1"/>
</dbReference>
<dbReference type="OrthoDB" id="5582699at2"/>
<dbReference type="InterPro" id="IPR032687">
    <property type="entry name" value="AraC-type_N"/>
</dbReference>
<evidence type="ECO:0000256" key="3">
    <source>
        <dbReference type="ARBA" id="ARBA00023163"/>
    </source>
</evidence>
<name>A0A1H2DWD6_9PSED</name>
<dbReference type="GO" id="GO:0000976">
    <property type="term" value="F:transcription cis-regulatory region binding"/>
    <property type="evidence" value="ECO:0007669"/>
    <property type="project" value="TreeGrafter"/>
</dbReference>
<gene>
    <name evidence="5" type="ORF">SAMN04490197_0176</name>
</gene>
<dbReference type="PANTHER" id="PTHR47894">
    <property type="entry name" value="HTH-TYPE TRANSCRIPTIONAL REGULATOR GADX"/>
    <property type="match status" value="1"/>
</dbReference>
<proteinExistence type="predicted"/>
<keyword evidence="6" id="KW-1185">Reference proteome</keyword>
<accession>A0A1H2DWD6</accession>
<keyword evidence="1" id="KW-0805">Transcription regulation</keyword>
<evidence type="ECO:0000313" key="6">
    <source>
        <dbReference type="Proteomes" id="UP000183653"/>
    </source>
</evidence>
<evidence type="ECO:0000259" key="4">
    <source>
        <dbReference type="PROSITE" id="PS01124"/>
    </source>
</evidence>
<evidence type="ECO:0000313" key="5">
    <source>
        <dbReference type="EMBL" id="SDT87150.1"/>
    </source>
</evidence>